<dbReference type="Proteomes" id="UP001652625">
    <property type="component" value="Chromosome 13"/>
</dbReference>
<reference evidence="3 4" key="1">
    <citation type="submission" date="2025-05" db="UniProtKB">
        <authorList>
            <consortium name="RefSeq"/>
        </authorList>
    </citation>
    <scope>IDENTIFICATION</scope>
</reference>
<evidence type="ECO:0000313" key="4">
    <source>
        <dbReference type="RefSeq" id="XP_065671640.1"/>
    </source>
</evidence>
<proteinExistence type="predicted"/>
<dbReference type="GeneID" id="136089518"/>
<accession>A0ABM4DB94</accession>
<protein>
    <submittedName>
        <fullName evidence="3 4">Uncharacterized protein LOC136089518 isoform X2</fullName>
    </submittedName>
</protein>
<dbReference type="RefSeq" id="XP_065671639.1">
    <property type="nucleotide sequence ID" value="XM_065815567.1"/>
</dbReference>
<evidence type="ECO:0000256" key="1">
    <source>
        <dbReference type="SAM" id="MobiDB-lite"/>
    </source>
</evidence>
<dbReference type="RefSeq" id="XP_065671640.1">
    <property type="nucleotide sequence ID" value="XM_065815568.1"/>
</dbReference>
<feature type="region of interest" description="Disordered" evidence="1">
    <location>
        <begin position="65"/>
        <end position="84"/>
    </location>
</feature>
<evidence type="ECO:0000313" key="2">
    <source>
        <dbReference type="Proteomes" id="UP001652625"/>
    </source>
</evidence>
<feature type="region of interest" description="Disordered" evidence="1">
    <location>
        <begin position="1"/>
        <end position="30"/>
    </location>
</feature>
<sequence length="118" mass="13451">MAEDTSSLENAFEEIEESSGTFKKNKKRRVTKISYDRETENEESENDQLCSVEPKKKMLVSSALVPKPQPPCKLPSSSKSRVDDQLQHDIQMTSTYGIVNNFHILLLQLLKGQHHCQC</sequence>
<evidence type="ECO:0000313" key="3">
    <source>
        <dbReference type="RefSeq" id="XP_065671639.1"/>
    </source>
</evidence>
<gene>
    <name evidence="3 4" type="primary">LOC136089518</name>
</gene>
<organism evidence="2 4">
    <name type="scientific">Hydra vulgaris</name>
    <name type="common">Hydra</name>
    <name type="synonym">Hydra attenuata</name>
    <dbReference type="NCBI Taxonomy" id="6087"/>
    <lineage>
        <taxon>Eukaryota</taxon>
        <taxon>Metazoa</taxon>
        <taxon>Cnidaria</taxon>
        <taxon>Hydrozoa</taxon>
        <taxon>Hydroidolina</taxon>
        <taxon>Anthoathecata</taxon>
        <taxon>Aplanulata</taxon>
        <taxon>Hydridae</taxon>
        <taxon>Hydra</taxon>
    </lineage>
</organism>
<keyword evidence="2" id="KW-1185">Reference proteome</keyword>
<name>A0ABM4DB94_HYDVU</name>